<dbReference type="InterPro" id="IPR018958">
    <property type="entry name" value="Knr4/Smi1-like_dom"/>
</dbReference>
<dbReference type="Gene3D" id="3.40.1580.10">
    <property type="entry name" value="SMI1/KNR4-like"/>
    <property type="match status" value="1"/>
</dbReference>
<feature type="domain" description="Knr4/Smi1-like" evidence="1">
    <location>
        <begin position="271"/>
        <end position="451"/>
    </location>
</feature>
<reference evidence="2 3" key="1">
    <citation type="submission" date="2023-11" db="EMBL/GenBank/DDBJ databases">
        <title>Draft genome sequence and annotation of the polyextremotolerant black yeast-like fungus Aureobasidium pullulans NRRL 62042.</title>
        <authorList>
            <person name="Dielentheis-Frenken M.R.E."/>
            <person name="Wibberg D."/>
            <person name="Blank L.M."/>
            <person name="Tiso T."/>
        </authorList>
    </citation>
    <scope>NUCLEOTIDE SEQUENCE [LARGE SCALE GENOMIC DNA]</scope>
    <source>
        <strain evidence="2 3">NRRL 62042</strain>
    </source>
</reference>
<keyword evidence="3" id="KW-1185">Reference proteome</keyword>
<dbReference type="SUPFAM" id="SSF160631">
    <property type="entry name" value="SMI1/KNR4-like"/>
    <property type="match status" value="1"/>
</dbReference>
<comment type="caution">
    <text evidence="2">The sequence shown here is derived from an EMBL/GenBank/DDBJ whole genome shotgun (WGS) entry which is preliminary data.</text>
</comment>
<evidence type="ECO:0000313" key="2">
    <source>
        <dbReference type="EMBL" id="KAK6005818.1"/>
    </source>
</evidence>
<accession>A0ABR0TN04</accession>
<protein>
    <recommendedName>
        <fullName evidence="1">Knr4/Smi1-like domain-containing protein</fullName>
    </recommendedName>
</protein>
<organism evidence="2 3">
    <name type="scientific">Aureobasidium pullulans</name>
    <name type="common">Black yeast</name>
    <name type="synonym">Pullularia pullulans</name>
    <dbReference type="NCBI Taxonomy" id="5580"/>
    <lineage>
        <taxon>Eukaryota</taxon>
        <taxon>Fungi</taxon>
        <taxon>Dikarya</taxon>
        <taxon>Ascomycota</taxon>
        <taxon>Pezizomycotina</taxon>
        <taxon>Dothideomycetes</taxon>
        <taxon>Dothideomycetidae</taxon>
        <taxon>Dothideales</taxon>
        <taxon>Saccotheciaceae</taxon>
        <taxon>Aureobasidium</taxon>
    </lineage>
</organism>
<evidence type="ECO:0000313" key="3">
    <source>
        <dbReference type="Proteomes" id="UP001341245"/>
    </source>
</evidence>
<dbReference type="InterPro" id="IPR037883">
    <property type="entry name" value="Knr4/Smi1-like_sf"/>
</dbReference>
<name>A0ABR0TN04_AURPU</name>
<gene>
    <name evidence="2" type="ORF">QM012_007460</name>
</gene>
<proteinExistence type="predicted"/>
<dbReference type="SMART" id="SM00860">
    <property type="entry name" value="SMI1_KNR4"/>
    <property type="match status" value="1"/>
</dbReference>
<dbReference type="EMBL" id="JASGXD010000005">
    <property type="protein sequence ID" value="KAK6005818.1"/>
    <property type="molecule type" value="Genomic_DNA"/>
</dbReference>
<sequence>MPSPPNLFIEPDYILTMPHIPEVERCILGLALRFALLGRVDTARRLTELLYSRPKLQNLSNSGLDALVVYWRLTQFPTAIPEELKSDAYFNEYVKSKDSEGLRWPFYVQPENRTEDETGLNMILSPGLNNPNYNEREPERGPALELAVKLAERRNVDPLVDPKVKEILATLSRHSIDTWQDSFLVGSPRCAPIFMSGAMARALNISDEELDSRAAEILEASRQRYWHGRSSQRPKTISELLQSCNDDTVARSDSHWIEMEEPKPTSLYKQSASEEQIANLEEKLGVSLPEDFKAFLHISNGFGAESSGFGGIWNGYFPGPPLRSVDEIDWLDYSQYELQCYQMTVFSLHDFPESDKIPEPPTFANVICIASEEIYDIWLIPPEMMKQMRDYYKEIYAMVNDDGKRIIERAVDDFAGSWDKWEKLDWGCVSWACGGSAQLDCFKSFTAWLEDAAWTAKYAGREDEEEA</sequence>
<dbReference type="Proteomes" id="UP001341245">
    <property type="component" value="Unassembled WGS sequence"/>
</dbReference>
<dbReference type="Pfam" id="PF09346">
    <property type="entry name" value="SMI1_KNR4"/>
    <property type="match status" value="1"/>
</dbReference>
<evidence type="ECO:0000259" key="1">
    <source>
        <dbReference type="SMART" id="SM00860"/>
    </source>
</evidence>